<accession>A0A5C6TTA4</accession>
<dbReference type="RefSeq" id="WP_147042963.1">
    <property type="nucleotide sequence ID" value="NZ_BAABIR010000003.1"/>
</dbReference>
<reference evidence="2 3" key="1">
    <citation type="journal article" date="2015" name="J. Microbiol.">
        <title>Sphingosinicella ginsenosidimutans sp. nov., with ginsenoside converting activity.</title>
        <authorList>
            <person name="Kim J.K."/>
            <person name="Kang M.S."/>
            <person name="Park S.C."/>
            <person name="Kim K.M."/>
            <person name="Choi K."/>
            <person name="Yoon M.H."/>
            <person name="Im W.T."/>
        </authorList>
    </citation>
    <scope>NUCLEOTIDE SEQUENCE [LARGE SCALE GENOMIC DNA]</scope>
    <source>
        <strain evidence="2 3">BS-11</strain>
    </source>
</reference>
<evidence type="ECO:0000313" key="2">
    <source>
        <dbReference type="EMBL" id="TXC63557.1"/>
    </source>
</evidence>
<keyword evidence="1" id="KW-1133">Transmembrane helix</keyword>
<gene>
    <name evidence="2" type="ORF">FRZ32_07715</name>
</gene>
<keyword evidence="3" id="KW-1185">Reference proteome</keyword>
<sequence>MPRLHVEALLFCGAWALLALTGGVLGGPLAGLAVALGLLMVLMPLSTYALARKEDERLERQLRWGALGLAALALGVWLTA</sequence>
<feature type="transmembrane region" description="Helical" evidence="1">
    <location>
        <begin position="62"/>
        <end position="79"/>
    </location>
</feature>
<dbReference type="EMBL" id="VOQQ01000001">
    <property type="protein sequence ID" value="TXC63557.1"/>
    <property type="molecule type" value="Genomic_DNA"/>
</dbReference>
<evidence type="ECO:0000256" key="1">
    <source>
        <dbReference type="SAM" id="Phobius"/>
    </source>
</evidence>
<organism evidence="2 3">
    <name type="scientific">Allosphingosinicella ginsenosidimutans</name>
    <dbReference type="NCBI Taxonomy" id="1176539"/>
    <lineage>
        <taxon>Bacteria</taxon>
        <taxon>Pseudomonadati</taxon>
        <taxon>Pseudomonadota</taxon>
        <taxon>Alphaproteobacteria</taxon>
        <taxon>Sphingomonadales</taxon>
        <taxon>Sphingomonadaceae</taxon>
        <taxon>Allosphingosinicella</taxon>
    </lineage>
</organism>
<comment type="caution">
    <text evidence="2">The sequence shown here is derived from an EMBL/GenBank/DDBJ whole genome shotgun (WGS) entry which is preliminary data.</text>
</comment>
<dbReference type="Proteomes" id="UP000321249">
    <property type="component" value="Unassembled WGS sequence"/>
</dbReference>
<dbReference type="AlphaFoldDB" id="A0A5C6TTA4"/>
<protein>
    <submittedName>
        <fullName evidence="2">Uncharacterized protein</fullName>
    </submittedName>
</protein>
<keyword evidence="1" id="KW-0812">Transmembrane</keyword>
<name>A0A5C6TTA4_9SPHN</name>
<keyword evidence="1" id="KW-0472">Membrane</keyword>
<proteinExistence type="predicted"/>
<evidence type="ECO:0000313" key="3">
    <source>
        <dbReference type="Proteomes" id="UP000321249"/>
    </source>
</evidence>